<dbReference type="EMBL" id="OX459960">
    <property type="protein sequence ID" value="CAI9165529.1"/>
    <property type="molecule type" value="Genomic_DNA"/>
</dbReference>
<gene>
    <name evidence="1" type="ORF">MRATA1EN1_LOCUS14491</name>
</gene>
<dbReference type="Proteomes" id="UP001176941">
    <property type="component" value="Chromosome 24"/>
</dbReference>
<accession>A0ABN8YVL6</accession>
<keyword evidence="2" id="KW-1185">Reference proteome</keyword>
<sequence length="162" mass="17610">MIKLWTQSSAECSRGNGRLEKNQNLICPPPPESSMVYRIRTHPLPTAYSTLSPRPASSPTVPRLDLHLPFHGASNAASCFRAFAGIVRSSKSALPGSSTPLKAQLFTPSSTPALAGLGPHRTMSLPLRVDFISTCTYKNFFQMLILLLTYRIISNLSGLVVP</sequence>
<name>A0ABN8YVL6_RANTA</name>
<reference evidence="1" key="1">
    <citation type="submission" date="2023-04" db="EMBL/GenBank/DDBJ databases">
        <authorList>
            <consortium name="ELIXIR-Norway"/>
        </authorList>
    </citation>
    <scope>NUCLEOTIDE SEQUENCE [LARGE SCALE GENOMIC DNA]</scope>
</reference>
<organism evidence="1 2">
    <name type="scientific">Rangifer tarandus platyrhynchus</name>
    <name type="common">Svalbard reindeer</name>
    <dbReference type="NCBI Taxonomy" id="3082113"/>
    <lineage>
        <taxon>Eukaryota</taxon>
        <taxon>Metazoa</taxon>
        <taxon>Chordata</taxon>
        <taxon>Craniata</taxon>
        <taxon>Vertebrata</taxon>
        <taxon>Euteleostomi</taxon>
        <taxon>Mammalia</taxon>
        <taxon>Eutheria</taxon>
        <taxon>Laurasiatheria</taxon>
        <taxon>Artiodactyla</taxon>
        <taxon>Ruminantia</taxon>
        <taxon>Pecora</taxon>
        <taxon>Cervidae</taxon>
        <taxon>Odocoileinae</taxon>
        <taxon>Rangifer</taxon>
    </lineage>
</organism>
<evidence type="ECO:0000313" key="2">
    <source>
        <dbReference type="Proteomes" id="UP001176941"/>
    </source>
</evidence>
<protein>
    <submittedName>
        <fullName evidence="1">Uncharacterized protein</fullName>
    </submittedName>
</protein>
<proteinExistence type="predicted"/>
<evidence type="ECO:0000313" key="1">
    <source>
        <dbReference type="EMBL" id="CAI9165529.1"/>
    </source>
</evidence>